<feature type="transmembrane region" description="Helical" evidence="6">
    <location>
        <begin position="45"/>
        <end position="68"/>
    </location>
</feature>
<dbReference type="Pfam" id="PF00482">
    <property type="entry name" value="T2SSF"/>
    <property type="match status" value="1"/>
</dbReference>
<dbReference type="Proteomes" id="UP000009175">
    <property type="component" value="Chromosome"/>
</dbReference>
<dbReference type="GO" id="GO:0005886">
    <property type="term" value="C:plasma membrane"/>
    <property type="evidence" value="ECO:0007669"/>
    <property type="project" value="UniProtKB-SubCell"/>
</dbReference>
<keyword evidence="5 6" id="KW-0472">Membrane</keyword>
<organism evidence="8 9">
    <name type="scientific">Shewanella amazonensis (strain ATCC BAA-1098 / SB2B)</name>
    <dbReference type="NCBI Taxonomy" id="326297"/>
    <lineage>
        <taxon>Bacteria</taxon>
        <taxon>Pseudomonadati</taxon>
        <taxon>Pseudomonadota</taxon>
        <taxon>Gammaproteobacteria</taxon>
        <taxon>Alteromonadales</taxon>
        <taxon>Shewanellaceae</taxon>
        <taxon>Shewanella</taxon>
    </lineage>
</organism>
<evidence type="ECO:0000256" key="5">
    <source>
        <dbReference type="ARBA" id="ARBA00023136"/>
    </source>
</evidence>
<dbReference type="EMBL" id="CP000507">
    <property type="protein sequence ID" value="ABL98917.1"/>
    <property type="molecule type" value="Genomic_DNA"/>
</dbReference>
<evidence type="ECO:0000313" key="9">
    <source>
        <dbReference type="Proteomes" id="UP000009175"/>
    </source>
</evidence>
<sequence length="283" mass="31758">MGDVMLAMVLAFVSVTVLVWSAKHLGESLAKRYRETFTTSASTNLADMFLFIEPGQLFLLNVLTLVSVPFFGRLFFGSWVVGILLSVLLALLPRYLYRYLHQRRRRRFVHQLPDALNMIAASMQAGANVTNAIEFMADEMDAPIKQEFQLFLREQRLGVEFNTALDNVYKRIPESEFQLVVAGMQISRDVGGNLAEVLVRLSETLRKKIEMEGKITSLTSQGKMQGIVMTLLPVAIGFTLYHMEPVSMGRILTEPVGWAVIAVSSLLLFGGYMTIKKIITIDV</sequence>
<dbReference type="InterPro" id="IPR042094">
    <property type="entry name" value="T2SS_GspF_sf"/>
</dbReference>
<keyword evidence="2" id="KW-1003">Cell membrane</keyword>
<dbReference type="AlphaFoldDB" id="A1S3G1"/>
<accession>A1S3G1</accession>
<evidence type="ECO:0000313" key="8">
    <source>
        <dbReference type="EMBL" id="ABL98917.1"/>
    </source>
</evidence>
<dbReference type="eggNOG" id="COG4965">
    <property type="taxonomic scope" value="Bacteria"/>
</dbReference>
<gene>
    <name evidence="8" type="ordered locus">Sama_0709</name>
</gene>
<dbReference type="RefSeq" id="WP_011758827.1">
    <property type="nucleotide sequence ID" value="NC_008700.1"/>
</dbReference>
<dbReference type="KEGG" id="saz:Sama_0709"/>
<reference evidence="8 9" key="1">
    <citation type="submission" date="2006-12" db="EMBL/GenBank/DDBJ databases">
        <title>Complete sequence of Shewanella amazonensis SB2B.</title>
        <authorList>
            <consortium name="US DOE Joint Genome Institute"/>
            <person name="Copeland A."/>
            <person name="Lucas S."/>
            <person name="Lapidus A."/>
            <person name="Barry K."/>
            <person name="Detter J.C."/>
            <person name="Glavina del Rio T."/>
            <person name="Hammon N."/>
            <person name="Israni S."/>
            <person name="Dalin E."/>
            <person name="Tice H."/>
            <person name="Pitluck S."/>
            <person name="Munk A.C."/>
            <person name="Brettin T."/>
            <person name="Bruce D."/>
            <person name="Han C."/>
            <person name="Tapia R."/>
            <person name="Gilna P."/>
            <person name="Schmutz J."/>
            <person name="Larimer F."/>
            <person name="Land M."/>
            <person name="Hauser L."/>
            <person name="Kyrpides N."/>
            <person name="Mikhailova N."/>
            <person name="Fredrickson J."/>
            <person name="Richardson P."/>
        </authorList>
    </citation>
    <scope>NUCLEOTIDE SEQUENCE [LARGE SCALE GENOMIC DNA]</scope>
    <source>
        <strain evidence="9">ATCC BAA-1098 / SB2B</strain>
    </source>
</reference>
<feature type="domain" description="Type II secretion system protein GspF" evidence="7">
    <location>
        <begin position="116"/>
        <end position="237"/>
    </location>
</feature>
<name>A1S3G1_SHEAM</name>
<evidence type="ECO:0000256" key="6">
    <source>
        <dbReference type="SAM" id="Phobius"/>
    </source>
</evidence>
<evidence type="ECO:0000256" key="2">
    <source>
        <dbReference type="ARBA" id="ARBA00022475"/>
    </source>
</evidence>
<feature type="transmembrane region" description="Helical" evidence="6">
    <location>
        <begin position="6"/>
        <end position="25"/>
    </location>
</feature>
<evidence type="ECO:0000256" key="4">
    <source>
        <dbReference type="ARBA" id="ARBA00022989"/>
    </source>
</evidence>
<keyword evidence="4 6" id="KW-1133">Transmembrane helix</keyword>
<feature type="transmembrane region" description="Helical" evidence="6">
    <location>
        <begin position="224"/>
        <end position="243"/>
    </location>
</feature>
<evidence type="ECO:0000256" key="3">
    <source>
        <dbReference type="ARBA" id="ARBA00022692"/>
    </source>
</evidence>
<dbReference type="InterPro" id="IPR018076">
    <property type="entry name" value="T2SS_GspF_dom"/>
</dbReference>
<evidence type="ECO:0000259" key="7">
    <source>
        <dbReference type="Pfam" id="PF00482"/>
    </source>
</evidence>
<dbReference type="PANTHER" id="PTHR35007">
    <property type="entry name" value="INTEGRAL MEMBRANE PROTEIN-RELATED"/>
    <property type="match status" value="1"/>
</dbReference>
<feature type="transmembrane region" description="Helical" evidence="6">
    <location>
        <begin position="74"/>
        <end position="97"/>
    </location>
</feature>
<keyword evidence="3 6" id="KW-0812">Transmembrane</keyword>
<keyword evidence="9" id="KW-1185">Reference proteome</keyword>
<dbReference type="HOGENOM" id="CLU_064305_2_0_6"/>
<dbReference type="STRING" id="326297.Sama_0709"/>
<feature type="transmembrane region" description="Helical" evidence="6">
    <location>
        <begin position="255"/>
        <end position="275"/>
    </location>
</feature>
<protein>
    <submittedName>
        <fullName evidence="8">Putative type II secretion system protein F</fullName>
    </submittedName>
</protein>
<dbReference type="OrthoDB" id="5611741at2"/>
<evidence type="ECO:0000256" key="1">
    <source>
        <dbReference type="ARBA" id="ARBA00004651"/>
    </source>
</evidence>
<dbReference type="Gene3D" id="1.20.81.30">
    <property type="entry name" value="Type II secretion system (T2SS), domain F"/>
    <property type="match status" value="1"/>
</dbReference>
<proteinExistence type="predicted"/>
<comment type="subcellular location">
    <subcellularLocation>
        <location evidence="1">Cell membrane</location>
        <topology evidence="1">Multi-pass membrane protein</topology>
    </subcellularLocation>
</comment>
<dbReference type="PANTHER" id="PTHR35007:SF1">
    <property type="entry name" value="PILUS ASSEMBLY PROTEIN"/>
    <property type="match status" value="1"/>
</dbReference>